<evidence type="ECO:0000256" key="5">
    <source>
        <dbReference type="ARBA" id="ARBA00023136"/>
    </source>
</evidence>
<name>A0A8S2TIN1_9BILA</name>
<dbReference type="PANTHER" id="PTHR24243">
    <property type="entry name" value="G-PROTEIN COUPLED RECEPTOR"/>
    <property type="match status" value="1"/>
</dbReference>
<evidence type="ECO:0000256" key="9">
    <source>
        <dbReference type="SAM" id="SignalP"/>
    </source>
</evidence>
<evidence type="ECO:0000313" key="11">
    <source>
        <dbReference type="EMBL" id="CAF1495230.1"/>
    </source>
</evidence>
<feature type="transmembrane region" description="Helical" evidence="8">
    <location>
        <begin position="176"/>
        <end position="196"/>
    </location>
</feature>
<keyword evidence="3 8" id="KW-1133">Transmembrane helix</keyword>
<dbReference type="Proteomes" id="UP000677228">
    <property type="component" value="Unassembled WGS sequence"/>
</dbReference>
<keyword evidence="5 8" id="KW-0472">Membrane</keyword>
<evidence type="ECO:0000313" key="12">
    <source>
        <dbReference type="EMBL" id="CAF4284232.1"/>
    </source>
</evidence>
<feature type="transmembrane region" description="Helical" evidence="8">
    <location>
        <begin position="40"/>
        <end position="59"/>
    </location>
</feature>
<evidence type="ECO:0000259" key="10">
    <source>
        <dbReference type="PROSITE" id="PS50262"/>
    </source>
</evidence>
<protein>
    <recommendedName>
        <fullName evidence="10">G-protein coupled receptors family 1 profile domain-containing protein</fullName>
    </recommendedName>
</protein>
<feature type="chain" id="PRO_5035707701" description="G-protein coupled receptors family 1 profile domain-containing protein" evidence="9">
    <location>
        <begin position="22"/>
        <end position="294"/>
    </location>
</feature>
<feature type="signal peptide" evidence="9">
    <location>
        <begin position="1"/>
        <end position="21"/>
    </location>
</feature>
<comment type="caution">
    <text evidence="12">The sequence shown here is derived from an EMBL/GenBank/DDBJ whole genome shotgun (WGS) entry which is preliminary data.</text>
</comment>
<keyword evidence="9" id="KW-0732">Signal</keyword>
<dbReference type="Gene3D" id="1.20.1070.10">
    <property type="entry name" value="Rhodopsin 7-helix transmembrane proteins"/>
    <property type="match status" value="1"/>
</dbReference>
<dbReference type="Pfam" id="PF00001">
    <property type="entry name" value="7tm_1"/>
    <property type="match status" value="1"/>
</dbReference>
<feature type="transmembrane region" description="Helical" evidence="8">
    <location>
        <begin position="216"/>
        <end position="234"/>
    </location>
</feature>
<evidence type="ECO:0000256" key="3">
    <source>
        <dbReference type="ARBA" id="ARBA00022989"/>
    </source>
</evidence>
<keyword evidence="4" id="KW-0297">G-protein coupled receptor</keyword>
<keyword evidence="6" id="KW-0675">Receptor</keyword>
<feature type="transmembrane region" description="Helical" evidence="8">
    <location>
        <begin position="125"/>
        <end position="149"/>
    </location>
</feature>
<keyword evidence="2 8" id="KW-0812">Transmembrane</keyword>
<evidence type="ECO:0000256" key="4">
    <source>
        <dbReference type="ARBA" id="ARBA00023040"/>
    </source>
</evidence>
<reference evidence="12" key="1">
    <citation type="submission" date="2021-02" db="EMBL/GenBank/DDBJ databases">
        <authorList>
            <person name="Nowell W R."/>
        </authorList>
    </citation>
    <scope>NUCLEOTIDE SEQUENCE</scope>
</reference>
<accession>A0A8S2TIN1</accession>
<dbReference type="EMBL" id="CAJNOK010033523">
    <property type="protein sequence ID" value="CAF1495230.1"/>
    <property type="molecule type" value="Genomic_DNA"/>
</dbReference>
<dbReference type="PROSITE" id="PS50262">
    <property type="entry name" value="G_PROTEIN_RECEP_F1_2"/>
    <property type="match status" value="1"/>
</dbReference>
<dbReference type="SUPFAM" id="SSF81321">
    <property type="entry name" value="Family A G protein-coupled receptor-like"/>
    <property type="match status" value="1"/>
</dbReference>
<evidence type="ECO:0000256" key="8">
    <source>
        <dbReference type="SAM" id="Phobius"/>
    </source>
</evidence>
<dbReference type="EMBL" id="CAJOBA010055504">
    <property type="protein sequence ID" value="CAF4284232.1"/>
    <property type="molecule type" value="Genomic_DNA"/>
</dbReference>
<dbReference type="GO" id="GO:0005886">
    <property type="term" value="C:plasma membrane"/>
    <property type="evidence" value="ECO:0007669"/>
    <property type="project" value="TreeGrafter"/>
</dbReference>
<dbReference type="InterPro" id="IPR000276">
    <property type="entry name" value="GPCR_Rhodpsn"/>
</dbReference>
<evidence type="ECO:0000256" key="1">
    <source>
        <dbReference type="ARBA" id="ARBA00004141"/>
    </source>
</evidence>
<organism evidence="12 13">
    <name type="scientific">Didymodactylos carnosus</name>
    <dbReference type="NCBI Taxonomy" id="1234261"/>
    <lineage>
        <taxon>Eukaryota</taxon>
        <taxon>Metazoa</taxon>
        <taxon>Spiralia</taxon>
        <taxon>Gnathifera</taxon>
        <taxon>Rotifera</taxon>
        <taxon>Eurotatoria</taxon>
        <taxon>Bdelloidea</taxon>
        <taxon>Philodinida</taxon>
        <taxon>Philodinidae</taxon>
        <taxon>Didymodactylos</taxon>
    </lineage>
</organism>
<dbReference type="PANTHER" id="PTHR24243:SF233">
    <property type="entry name" value="THYROTROPIN-RELEASING HORMONE RECEPTOR"/>
    <property type="match status" value="1"/>
</dbReference>
<evidence type="ECO:0000313" key="13">
    <source>
        <dbReference type="Proteomes" id="UP000682733"/>
    </source>
</evidence>
<feature type="domain" description="G-protein coupled receptors family 1 profile" evidence="10">
    <location>
        <begin position="1"/>
        <end position="232"/>
    </location>
</feature>
<gene>
    <name evidence="11" type="ORF">OVA965_LOCUS36689</name>
    <name evidence="12" type="ORF">TMI583_LOCUS37713</name>
</gene>
<comment type="subcellular location">
    <subcellularLocation>
        <location evidence="1">Membrane</location>
        <topology evidence="1">Multi-pass membrane protein</topology>
    </subcellularLocation>
</comment>
<dbReference type="InterPro" id="IPR017452">
    <property type="entry name" value="GPCR_Rhodpsn_7TM"/>
</dbReference>
<evidence type="ECO:0000256" key="6">
    <source>
        <dbReference type="ARBA" id="ARBA00023170"/>
    </source>
</evidence>
<evidence type="ECO:0000256" key="7">
    <source>
        <dbReference type="ARBA" id="ARBA00023224"/>
    </source>
</evidence>
<dbReference type="Proteomes" id="UP000682733">
    <property type="component" value="Unassembled WGS sequence"/>
</dbReference>
<feature type="transmembrane region" description="Helical" evidence="8">
    <location>
        <begin position="79"/>
        <end position="105"/>
    </location>
</feature>
<sequence length="294" mass="34076">MASSIVNLIIIFFSLLNRLLADGWAVDLSNESLGYCRFRYYIVYVTFHLSPYMNVLATIDRYCSSSKQAKCRRWSTRKVAYYVVPSTVLLFLLLFLHILICFQIERISATTVLCKPNSGIYTHFFGYYTLIIYCLSLFLLILFGILTLVNIKRQHHRIMPVIMTNRLSTRQTDGQLLRMLLFQVITYIILVLPYNTTLVWTTLVDSNNVVAFTTNITRFPLFLSYSTSFYVYTLTNRLYRKEFFTLLNLITQRLFARTIVQRITSTVMNTTVADIATIAHTKAALNAKSTRLTT</sequence>
<dbReference type="GO" id="GO:0004930">
    <property type="term" value="F:G protein-coupled receptor activity"/>
    <property type="evidence" value="ECO:0007669"/>
    <property type="project" value="UniProtKB-KW"/>
</dbReference>
<dbReference type="AlphaFoldDB" id="A0A8S2TIN1"/>
<evidence type="ECO:0000256" key="2">
    <source>
        <dbReference type="ARBA" id="ARBA00022692"/>
    </source>
</evidence>
<keyword evidence="7" id="KW-0807">Transducer</keyword>
<proteinExistence type="predicted"/>